<evidence type="ECO:0000313" key="1">
    <source>
        <dbReference type="EMBL" id="KHK89827.1"/>
    </source>
</evidence>
<protein>
    <recommendedName>
        <fullName evidence="3">Metal-dependent hydrolase</fullName>
    </recommendedName>
</protein>
<evidence type="ECO:0008006" key="3">
    <source>
        <dbReference type="Google" id="ProtNLM"/>
    </source>
</evidence>
<dbReference type="InterPro" id="IPR016516">
    <property type="entry name" value="UCP07580"/>
</dbReference>
<organism evidence="1 2">
    <name type="scientific">Novosphingobium malaysiense</name>
    <dbReference type="NCBI Taxonomy" id="1348853"/>
    <lineage>
        <taxon>Bacteria</taxon>
        <taxon>Pseudomonadati</taxon>
        <taxon>Pseudomonadota</taxon>
        <taxon>Alphaproteobacteria</taxon>
        <taxon>Sphingomonadales</taxon>
        <taxon>Sphingomonadaceae</taxon>
        <taxon>Novosphingobium</taxon>
    </lineage>
</organism>
<dbReference type="AlphaFoldDB" id="A0A0B1ZH37"/>
<dbReference type="EMBL" id="JTDI01000006">
    <property type="protein sequence ID" value="KHK89827.1"/>
    <property type="molecule type" value="Genomic_DNA"/>
</dbReference>
<dbReference type="PANTHER" id="PTHR39456">
    <property type="entry name" value="METAL-DEPENDENT HYDROLASE"/>
    <property type="match status" value="1"/>
</dbReference>
<dbReference type="PANTHER" id="PTHR39456:SF1">
    <property type="entry name" value="METAL-DEPENDENT HYDROLASE"/>
    <property type="match status" value="1"/>
</dbReference>
<keyword evidence="2" id="KW-1185">Reference proteome</keyword>
<comment type="caution">
    <text evidence="1">The sequence shown here is derived from an EMBL/GenBank/DDBJ whole genome shotgun (WGS) entry which is preliminary data.</text>
</comment>
<gene>
    <name evidence="1" type="ORF">LK12_18080</name>
</gene>
<name>A0A0B1ZH37_9SPHN</name>
<reference evidence="1 2" key="1">
    <citation type="submission" date="2014-10" db="EMBL/GenBank/DDBJ databases">
        <title>Genome sequence of Novosphingobium malaysiense MUSC 273(T).</title>
        <authorList>
            <person name="Lee L.-H."/>
        </authorList>
    </citation>
    <scope>NUCLEOTIDE SEQUENCE [LARGE SCALE GENOMIC DNA]</scope>
    <source>
        <strain evidence="1 2">MUSC 273</strain>
    </source>
</reference>
<proteinExistence type="predicted"/>
<dbReference type="Proteomes" id="UP000031057">
    <property type="component" value="Unassembled WGS sequence"/>
</dbReference>
<dbReference type="STRING" id="1348853.LK12_18080"/>
<evidence type="ECO:0000313" key="2">
    <source>
        <dbReference type="Proteomes" id="UP000031057"/>
    </source>
</evidence>
<dbReference type="OrthoDB" id="4760165at2"/>
<accession>A0A0B1ZH37</accession>
<dbReference type="RefSeq" id="WP_039287203.1">
    <property type="nucleotide sequence ID" value="NZ_JTDI01000006.1"/>
</dbReference>
<dbReference type="Pfam" id="PF10118">
    <property type="entry name" value="Metal_hydrol"/>
    <property type="match status" value="1"/>
</dbReference>
<sequence>MQVRRPKFDFTSTPAHWAANPEFAQYVNAPSVWIPSLERFLNRVLTRASRDLGDTTPEERAVKQDIKIFIRQESVHLATHEAFNEVLSRSGYDIEPFVDEAKAEFDRLYETKSLGFLCAYCEGFETMGPPGALAWLDEMEDLLEGADAEVVRLWKWHLMEEYEHRTVCHDVFHAVHGGYFLRVYGFWFQFFQLSGFTRKVMAHLLERDRAAMSPAEVKASKRRLRRVTWRLGLAMAPRLLKAMLPWYTPRKVAEPKMFRSYRDSIEARLA</sequence>